<reference evidence="2" key="1">
    <citation type="submission" date="2025-08" db="UniProtKB">
        <authorList>
            <consortium name="RefSeq"/>
        </authorList>
    </citation>
    <scope>IDENTIFICATION</scope>
</reference>
<organism evidence="1 2">
    <name type="scientific">Hydra vulgaris</name>
    <name type="common">Hydra</name>
    <name type="synonym">Hydra attenuata</name>
    <dbReference type="NCBI Taxonomy" id="6087"/>
    <lineage>
        <taxon>Eukaryota</taxon>
        <taxon>Metazoa</taxon>
        <taxon>Cnidaria</taxon>
        <taxon>Hydrozoa</taxon>
        <taxon>Hydroidolina</taxon>
        <taxon>Anthoathecata</taxon>
        <taxon>Aplanulata</taxon>
        <taxon>Hydridae</taxon>
        <taxon>Hydra</taxon>
    </lineage>
</organism>
<dbReference type="InterPro" id="IPR032727">
    <property type="entry name" value="CLAMP"/>
</dbReference>
<evidence type="ECO:0000313" key="2">
    <source>
        <dbReference type="RefSeq" id="XP_065653206.1"/>
    </source>
</evidence>
<dbReference type="Proteomes" id="UP001652625">
    <property type="component" value="Chromosome 05"/>
</dbReference>
<accession>A0ABM4BVI0</accession>
<gene>
    <name evidence="2" type="primary">LOC136080468</name>
</gene>
<dbReference type="PANTHER" id="PTHR28457:SF1">
    <property type="entry name" value="CILIA- AND FLAGELLA-ASSOCIATED PROTEIN 119"/>
    <property type="match status" value="1"/>
</dbReference>
<protein>
    <submittedName>
        <fullName evidence="2">Uncharacterized protein LOC136080468 isoform X2</fullName>
    </submittedName>
</protein>
<proteinExistence type="predicted"/>
<evidence type="ECO:0000313" key="1">
    <source>
        <dbReference type="Proteomes" id="UP001652625"/>
    </source>
</evidence>
<sequence>MDWKDLLSSSNEELLKLREYSGCDLEIKLIQLMNESSHQTNLKDAALVDCFFNIYKFFQHYDLYRYLFTVDQEQQELLKELNFEALPQMQTFPPPLDEAINEEWLRIESINQHLEDIENESRKSNANIKSNVTLDDISKETAENLLSTLTKSKIKLLVNESAEKKLNTVQHNLRQKIEDKEASLLKVLQKFTLS</sequence>
<name>A0ABM4BVI0_HYDVU</name>
<dbReference type="PANTHER" id="PTHR28457">
    <property type="entry name" value="COILED-COIL DOMAIN-CONTAINING PROTEIN 189"/>
    <property type="match status" value="1"/>
</dbReference>
<dbReference type="GeneID" id="136080468"/>
<dbReference type="RefSeq" id="XP_065653206.1">
    <property type="nucleotide sequence ID" value="XM_065797134.1"/>
</dbReference>
<keyword evidence="1" id="KW-1185">Reference proteome</keyword>